<feature type="compositionally biased region" description="Basic and acidic residues" evidence="1">
    <location>
        <begin position="470"/>
        <end position="481"/>
    </location>
</feature>
<feature type="region of interest" description="Disordered" evidence="1">
    <location>
        <begin position="424"/>
        <end position="491"/>
    </location>
</feature>
<dbReference type="Proteomes" id="UP001057375">
    <property type="component" value="Unassembled WGS sequence"/>
</dbReference>
<name>A0ABQ5KKE0_9EUKA</name>
<dbReference type="EMBL" id="BQXS01010106">
    <property type="protein sequence ID" value="GKT32989.1"/>
    <property type="molecule type" value="Genomic_DNA"/>
</dbReference>
<feature type="compositionally biased region" description="Low complexity" evidence="1">
    <location>
        <begin position="626"/>
        <end position="635"/>
    </location>
</feature>
<feature type="compositionally biased region" description="Polar residues" evidence="1">
    <location>
        <begin position="709"/>
        <end position="720"/>
    </location>
</feature>
<sequence>MTKIIDDKHQLATLLPSQIIKFIPIRSKQGTDLIFHRSSSVQLNYFLSRKKPLIQYQENPLFFSTSLSLLVWGFCASLSHKFRDSGYIFLSSSLIRTISVLKSPQSFVRVVLSLISVTCELSKDAIFQVFSLKEASSFHSIAHQGKYYDIYIQSIDESKKYFFLEYLRCFTNNERKGRFLFILQCYLSLLRILDVCCSSKSSPDSKWMKVVEDICSNLINCPICLTIRALVLRELKKCSPKSSSTGKSVPQISIPSKEIRDVLFRIEEFLKMSSLAHILNSIVSLDPSKLSLISSSSLHGGSKSNIHLPSHLQQTILFEQVLKSTETGYSLVKPVCDTMRIHIDSIKDIHANLCDLAEEHSACIEASKVRELKRIQLLEEEEERRQLILRAEEDALFEKMMAENDNDDEFSEGLFLHMGLGEQEDTDEDAGKDAGKDASNSVSGEQTDEKLKEVAEKEEDKIDEIEEDSVDHAEPGKELGSERVASSSNNSITPPLSLSAHLYSFISLPHSDSQSHSDSKFGLLDMLFDECESIAGLLPDLSQQIGSLEVFYDKLRQLYVKRERQERIRQYNERRQRLISTGVKRQIAIKNSEKDDDILQALVQEERSTLTRDSSGKGQSKERTPSRSSSEKSVSFSLLKIDTPTKKEKSFKRRVLVDVDSFQKAYDETRMVKKILSNPSYLEKSKKLALHNSKIEPKLSHSGDHEGQQKQSDPLSSNDPSKIMMESFGSISDHKHCVVFPNCFEAKDLLDRIPSFLTKAKKIIIEAVKCCEFATICVELQNNESEK</sequence>
<evidence type="ECO:0000256" key="1">
    <source>
        <dbReference type="SAM" id="MobiDB-lite"/>
    </source>
</evidence>
<evidence type="ECO:0000313" key="2">
    <source>
        <dbReference type="EMBL" id="GKT32989.1"/>
    </source>
</evidence>
<feature type="compositionally biased region" description="Basic and acidic residues" evidence="1">
    <location>
        <begin position="447"/>
        <end position="460"/>
    </location>
</feature>
<comment type="caution">
    <text evidence="2">The sequence shown here is derived from an EMBL/GenBank/DDBJ whole genome shotgun (WGS) entry which is preliminary data.</text>
</comment>
<evidence type="ECO:0000313" key="3">
    <source>
        <dbReference type="Proteomes" id="UP001057375"/>
    </source>
</evidence>
<accession>A0ABQ5KKE0</accession>
<feature type="region of interest" description="Disordered" evidence="1">
    <location>
        <begin position="609"/>
        <end position="635"/>
    </location>
</feature>
<gene>
    <name evidence="2" type="ORF">ADUPG1_007021</name>
</gene>
<organism evidence="2 3">
    <name type="scientific">Aduncisulcus paluster</name>
    <dbReference type="NCBI Taxonomy" id="2918883"/>
    <lineage>
        <taxon>Eukaryota</taxon>
        <taxon>Metamonada</taxon>
        <taxon>Carpediemonas-like organisms</taxon>
        <taxon>Aduncisulcus</taxon>
    </lineage>
</organism>
<feature type="region of interest" description="Disordered" evidence="1">
    <location>
        <begin position="697"/>
        <end position="720"/>
    </location>
</feature>
<reference evidence="2" key="1">
    <citation type="submission" date="2022-03" db="EMBL/GenBank/DDBJ databases">
        <title>Draft genome sequence of Aduncisulcus paluster, a free-living microaerophilic Fornicata.</title>
        <authorList>
            <person name="Yuyama I."/>
            <person name="Kume K."/>
            <person name="Tamura T."/>
            <person name="Inagaki Y."/>
            <person name="Hashimoto T."/>
        </authorList>
    </citation>
    <scope>NUCLEOTIDE SEQUENCE</scope>
    <source>
        <strain evidence="2">NY0171</strain>
    </source>
</reference>
<keyword evidence="3" id="KW-1185">Reference proteome</keyword>
<feature type="compositionally biased region" description="Basic and acidic residues" evidence="1">
    <location>
        <begin position="697"/>
        <end position="708"/>
    </location>
</feature>
<protein>
    <submittedName>
        <fullName evidence="2">Uncharacterized protein</fullName>
    </submittedName>
</protein>
<proteinExistence type="predicted"/>